<dbReference type="AlphaFoldDB" id="A0AAV7Y492"/>
<sequence>MNFGNNTRYDPILDPDFDSLFLEDLEQQFDSKSENDYSFKNFTNNELQPQEQQETNQNSNSEKSQSQNNLNSTNNTSNNETDLNSSVEGLIKLGSLRHVPSLESSFSTFNSDPISSIILDQMNNEDDYYENNPIVLKKQRKQPITIPLPEEQTQQKSILYPERKISMEAILKHQNSGNFNPFQPQLDFQMQFQNSNYEMDSSESRSGFVPEFEPDEDDEGDSSYDPNSSKIQIANSNKIEIENNKEKKKKINKQFNFKNKIEKNRKNLKIKKKTKKTTKKEKGTKNNTKNKNKNQNQSKNIKKKVKFKKVEEEFDQKMLKGLSLEDPKLRKRI</sequence>
<dbReference type="Proteomes" id="UP001146793">
    <property type="component" value="Unassembled WGS sequence"/>
</dbReference>
<name>A0AAV7Y492_9EUKA</name>
<reference evidence="2" key="1">
    <citation type="submission" date="2022-08" db="EMBL/GenBank/DDBJ databases">
        <title>Novel sulphate-reducing endosymbionts in the free-living metamonad Anaeramoeba.</title>
        <authorList>
            <person name="Jerlstrom-Hultqvist J."/>
            <person name="Cepicka I."/>
            <person name="Gallot-Lavallee L."/>
            <person name="Salas-Leiva D."/>
            <person name="Curtis B.A."/>
            <person name="Zahonova K."/>
            <person name="Pipaliya S."/>
            <person name="Dacks J."/>
            <person name="Roger A.J."/>
        </authorList>
    </citation>
    <scope>NUCLEOTIDE SEQUENCE</scope>
    <source>
        <strain evidence="2">Busselton2</strain>
    </source>
</reference>
<feature type="region of interest" description="Disordered" evidence="1">
    <location>
        <begin position="197"/>
        <end position="304"/>
    </location>
</feature>
<comment type="caution">
    <text evidence="2">The sequence shown here is derived from an EMBL/GenBank/DDBJ whole genome shotgun (WGS) entry which is preliminary data.</text>
</comment>
<evidence type="ECO:0000313" key="3">
    <source>
        <dbReference type="Proteomes" id="UP001146793"/>
    </source>
</evidence>
<organism evidence="2 3">
    <name type="scientific">Anaeramoeba flamelloides</name>
    <dbReference type="NCBI Taxonomy" id="1746091"/>
    <lineage>
        <taxon>Eukaryota</taxon>
        <taxon>Metamonada</taxon>
        <taxon>Anaeramoebidae</taxon>
        <taxon>Anaeramoeba</taxon>
    </lineage>
</organism>
<gene>
    <name evidence="2" type="ORF">M0812_30367</name>
</gene>
<feature type="compositionally biased region" description="Low complexity" evidence="1">
    <location>
        <begin position="285"/>
        <end position="299"/>
    </location>
</feature>
<feature type="region of interest" description="Disordered" evidence="1">
    <location>
        <begin position="32"/>
        <end position="83"/>
    </location>
</feature>
<feature type="compositionally biased region" description="Basic residues" evidence="1">
    <location>
        <begin position="266"/>
        <end position="279"/>
    </location>
</feature>
<protein>
    <submittedName>
        <fullName evidence="2">Cnmamide receptor</fullName>
    </submittedName>
</protein>
<feature type="compositionally biased region" description="Acidic residues" evidence="1">
    <location>
        <begin position="212"/>
        <end position="222"/>
    </location>
</feature>
<feature type="compositionally biased region" description="Low complexity" evidence="1">
    <location>
        <begin position="44"/>
        <end position="83"/>
    </location>
</feature>
<feature type="compositionally biased region" description="Polar residues" evidence="1">
    <location>
        <begin position="224"/>
        <end position="236"/>
    </location>
</feature>
<evidence type="ECO:0000256" key="1">
    <source>
        <dbReference type="SAM" id="MobiDB-lite"/>
    </source>
</evidence>
<dbReference type="EMBL" id="JANTQA010000076">
    <property type="protein sequence ID" value="KAJ3423831.1"/>
    <property type="molecule type" value="Genomic_DNA"/>
</dbReference>
<accession>A0AAV7Y492</accession>
<proteinExistence type="predicted"/>
<keyword evidence="2" id="KW-0675">Receptor</keyword>
<evidence type="ECO:0000313" key="2">
    <source>
        <dbReference type="EMBL" id="KAJ3423831.1"/>
    </source>
</evidence>